<dbReference type="RefSeq" id="WP_218632621.1">
    <property type="nucleotide sequence ID" value="NZ_JAHVAH010000001.1"/>
</dbReference>
<evidence type="ECO:0000313" key="1">
    <source>
        <dbReference type="EMBL" id="MBW0144651.1"/>
    </source>
</evidence>
<reference evidence="1 2" key="1">
    <citation type="submission" date="2021-07" db="EMBL/GenBank/DDBJ databases">
        <title>The draft genome sequence of Sphingomicrobium sp. B8.</title>
        <authorList>
            <person name="Mu L."/>
        </authorList>
    </citation>
    <scope>NUCLEOTIDE SEQUENCE [LARGE SCALE GENOMIC DNA]</scope>
    <source>
        <strain evidence="1 2">B8</strain>
    </source>
</reference>
<protein>
    <submittedName>
        <fullName evidence="1">Uncharacterized protein</fullName>
    </submittedName>
</protein>
<organism evidence="1 2">
    <name type="scientific">Sphingomicrobium clamense</name>
    <dbReference type="NCBI Taxonomy" id="2851013"/>
    <lineage>
        <taxon>Bacteria</taxon>
        <taxon>Pseudomonadati</taxon>
        <taxon>Pseudomonadota</taxon>
        <taxon>Alphaproteobacteria</taxon>
        <taxon>Sphingomonadales</taxon>
        <taxon>Sphingomonadaceae</taxon>
        <taxon>Sphingomicrobium</taxon>
    </lineage>
</organism>
<sequence>MWHWLVMGGVALFAGASASRKAKQRIAEQAWHQALPRRLGLMLVDLDRNAELRDVEQSAKALAGSAVFTFYEAAGVQDFAGLMTHLRGADSAERQRIESAVVGKLVDGLPIDADPIFATREIRRALNGAGQEAMNAARKSKHL</sequence>
<proteinExistence type="predicted"/>
<accession>A0ABS6V519</accession>
<keyword evidence="2" id="KW-1185">Reference proteome</keyword>
<comment type="caution">
    <text evidence="1">The sequence shown here is derived from an EMBL/GenBank/DDBJ whole genome shotgun (WGS) entry which is preliminary data.</text>
</comment>
<dbReference type="Proteomes" id="UP000698028">
    <property type="component" value="Unassembled WGS sequence"/>
</dbReference>
<dbReference type="EMBL" id="JAHVAH010000001">
    <property type="protein sequence ID" value="MBW0144651.1"/>
    <property type="molecule type" value="Genomic_DNA"/>
</dbReference>
<gene>
    <name evidence="1" type="ORF">KTQ36_05005</name>
</gene>
<evidence type="ECO:0000313" key="2">
    <source>
        <dbReference type="Proteomes" id="UP000698028"/>
    </source>
</evidence>
<name>A0ABS6V519_9SPHN</name>